<dbReference type="CDD" id="cd02966">
    <property type="entry name" value="TlpA_like_family"/>
    <property type="match status" value="1"/>
</dbReference>
<dbReference type="PANTHER" id="PTHR42852:SF13">
    <property type="entry name" value="PROTEIN DIPZ"/>
    <property type="match status" value="1"/>
</dbReference>
<dbReference type="InterPro" id="IPR013740">
    <property type="entry name" value="Redoxin"/>
</dbReference>
<dbReference type="Pfam" id="PF08534">
    <property type="entry name" value="Redoxin"/>
    <property type="match status" value="1"/>
</dbReference>
<name>A0A2S7WC39_9FLAO</name>
<evidence type="ECO:0000259" key="2">
    <source>
        <dbReference type="PROSITE" id="PS51352"/>
    </source>
</evidence>
<dbReference type="InterPro" id="IPR050553">
    <property type="entry name" value="Thioredoxin_ResA/DsbE_sf"/>
</dbReference>
<dbReference type="Proteomes" id="UP000237608">
    <property type="component" value="Unassembled WGS sequence"/>
</dbReference>
<evidence type="ECO:0000313" key="4">
    <source>
        <dbReference type="Proteomes" id="UP000237608"/>
    </source>
</evidence>
<gene>
    <name evidence="3" type="ORF">BTO13_07990</name>
</gene>
<accession>A0A2S7WC39</accession>
<feature type="transmembrane region" description="Helical" evidence="1">
    <location>
        <begin position="6"/>
        <end position="24"/>
    </location>
</feature>
<dbReference type="Gene3D" id="3.40.30.10">
    <property type="entry name" value="Glutaredoxin"/>
    <property type="match status" value="1"/>
</dbReference>
<dbReference type="GO" id="GO:0016491">
    <property type="term" value="F:oxidoreductase activity"/>
    <property type="evidence" value="ECO:0007669"/>
    <property type="project" value="InterPro"/>
</dbReference>
<dbReference type="InterPro" id="IPR036249">
    <property type="entry name" value="Thioredoxin-like_sf"/>
</dbReference>
<organism evidence="3 4">
    <name type="scientific">Polaribacter gangjinensis</name>
    <dbReference type="NCBI Taxonomy" id="574710"/>
    <lineage>
        <taxon>Bacteria</taxon>
        <taxon>Pseudomonadati</taxon>
        <taxon>Bacteroidota</taxon>
        <taxon>Flavobacteriia</taxon>
        <taxon>Flavobacteriales</taxon>
        <taxon>Flavobacteriaceae</taxon>
    </lineage>
</organism>
<protein>
    <recommendedName>
        <fullName evidence="2">Thioredoxin domain-containing protein</fullName>
    </recommendedName>
</protein>
<keyword evidence="4" id="KW-1185">Reference proteome</keyword>
<proteinExistence type="predicted"/>
<keyword evidence="1" id="KW-1133">Transmembrane helix</keyword>
<dbReference type="AlphaFoldDB" id="A0A2S7WC39"/>
<feature type="transmembrane region" description="Helical" evidence="1">
    <location>
        <begin position="60"/>
        <end position="78"/>
    </location>
</feature>
<dbReference type="PROSITE" id="PS51352">
    <property type="entry name" value="THIOREDOXIN_2"/>
    <property type="match status" value="1"/>
</dbReference>
<dbReference type="EMBL" id="MSCL01000001">
    <property type="protein sequence ID" value="PQJ75190.1"/>
    <property type="molecule type" value="Genomic_DNA"/>
</dbReference>
<dbReference type="InterPro" id="IPR013766">
    <property type="entry name" value="Thioredoxin_domain"/>
</dbReference>
<feature type="domain" description="Thioredoxin" evidence="2">
    <location>
        <begin position="85"/>
        <end position="228"/>
    </location>
</feature>
<evidence type="ECO:0000256" key="1">
    <source>
        <dbReference type="SAM" id="Phobius"/>
    </source>
</evidence>
<keyword evidence="1" id="KW-0472">Membrane</keyword>
<dbReference type="SUPFAM" id="SSF52833">
    <property type="entry name" value="Thioredoxin-like"/>
    <property type="match status" value="1"/>
</dbReference>
<sequence>MSYKNVLASFAPLLAIWFIQLFLPDIKLSSVIIYIVFTPLSFLLGYYLKNKSIFLKLGYPIIIVFVGIYGFVNFLYVVENHDSFKRIQSPKMEFSHNENQIRVDTIQNKVIVLDFWTTSCGACFQQFPEFENIFKKYKNSTSVSLFAVNIPERRDTIGYAKTRIERYNYQFPVLFSDSDTIPKQLGFNKYPTQIILKNGIIRFIGNLNMNEKNVFIYKLEYEIEKLLNE</sequence>
<keyword evidence="1" id="KW-0812">Transmembrane</keyword>
<reference evidence="3 4" key="1">
    <citation type="submission" date="2016-12" db="EMBL/GenBank/DDBJ databases">
        <title>Trade-off between light-utilization and light-protection in marine flavobacteria.</title>
        <authorList>
            <person name="Kumagai Y."/>
            <person name="Yoshizawa S."/>
            <person name="Kogure K."/>
            <person name="Iwasaki W."/>
        </authorList>
    </citation>
    <scope>NUCLEOTIDE SEQUENCE [LARGE SCALE GENOMIC DNA]</scope>
    <source>
        <strain evidence="3 4">KCTC 22729</strain>
    </source>
</reference>
<evidence type="ECO:0000313" key="3">
    <source>
        <dbReference type="EMBL" id="PQJ75190.1"/>
    </source>
</evidence>
<feature type="transmembrane region" description="Helical" evidence="1">
    <location>
        <begin position="31"/>
        <end position="48"/>
    </location>
</feature>
<dbReference type="PANTHER" id="PTHR42852">
    <property type="entry name" value="THIOL:DISULFIDE INTERCHANGE PROTEIN DSBE"/>
    <property type="match status" value="1"/>
</dbReference>
<comment type="caution">
    <text evidence="3">The sequence shown here is derived from an EMBL/GenBank/DDBJ whole genome shotgun (WGS) entry which is preliminary data.</text>
</comment>